<gene>
    <name evidence="3" type="ORF">ISS97_02590</name>
</gene>
<dbReference type="Proteomes" id="UP001620408">
    <property type="component" value="Unassembled WGS sequence"/>
</dbReference>
<dbReference type="InterPro" id="IPR005545">
    <property type="entry name" value="YCII"/>
</dbReference>
<dbReference type="RefSeq" id="WP_379984797.1">
    <property type="nucleotide sequence ID" value="NZ_JADIKD010000006.1"/>
</dbReference>
<protein>
    <submittedName>
        <fullName evidence="3">Transcriptional regulator</fullName>
    </submittedName>
</protein>
<feature type="domain" description="YCII-related" evidence="2">
    <location>
        <begin position="1"/>
        <end position="94"/>
    </location>
</feature>
<dbReference type="PANTHER" id="PTHR35174:SF1">
    <property type="entry name" value="BLL0086 PROTEIN"/>
    <property type="match status" value="1"/>
</dbReference>
<evidence type="ECO:0000259" key="2">
    <source>
        <dbReference type="Pfam" id="PF03795"/>
    </source>
</evidence>
<dbReference type="SUPFAM" id="SSF54909">
    <property type="entry name" value="Dimeric alpha+beta barrel"/>
    <property type="match status" value="1"/>
</dbReference>
<keyword evidence="4" id="KW-1185">Reference proteome</keyword>
<dbReference type="Gene3D" id="3.30.70.1060">
    <property type="entry name" value="Dimeric alpha+beta barrel"/>
    <property type="match status" value="1"/>
</dbReference>
<evidence type="ECO:0000313" key="3">
    <source>
        <dbReference type="EMBL" id="MFK2916140.1"/>
    </source>
</evidence>
<evidence type="ECO:0000256" key="1">
    <source>
        <dbReference type="ARBA" id="ARBA00007689"/>
    </source>
</evidence>
<comment type="similarity">
    <text evidence="1">Belongs to the YciI family.</text>
</comment>
<dbReference type="InterPro" id="IPR011008">
    <property type="entry name" value="Dimeric_a/b-barrel"/>
</dbReference>
<organism evidence="3 4">
    <name type="scientific">Dyella koreensis</name>
    <dbReference type="NCBI Taxonomy" id="311235"/>
    <lineage>
        <taxon>Bacteria</taxon>
        <taxon>Pseudomonadati</taxon>
        <taxon>Pseudomonadota</taxon>
        <taxon>Gammaproteobacteria</taxon>
        <taxon>Lysobacterales</taxon>
        <taxon>Rhodanobacteraceae</taxon>
        <taxon>Dyella</taxon>
    </lineage>
</organism>
<reference evidence="3 4" key="1">
    <citation type="submission" date="2020-10" db="EMBL/GenBank/DDBJ databases">
        <title>Phylogeny of dyella-like bacteria.</title>
        <authorList>
            <person name="Fu J."/>
        </authorList>
    </citation>
    <scope>NUCLEOTIDE SEQUENCE [LARGE SCALE GENOMIC DNA]</scope>
    <source>
        <strain evidence="3 4">BB4</strain>
    </source>
</reference>
<name>A0ABW8JZQ5_9GAMM</name>
<comment type="caution">
    <text evidence="3">The sequence shown here is derived from an EMBL/GenBank/DDBJ whole genome shotgun (WGS) entry which is preliminary data.</text>
</comment>
<dbReference type="EMBL" id="JADIKD010000006">
    <property type="protein sequence ID" value="MFK2916140.1"/>
    <property type="molecule type" value="Genomic_DNA"/>
</dbReference>
<sequence length="121" mass="13552">MRYLVLIKVDENSGQQPDERLMNEMGKLMKEMHAAGVLVETDGLLPTSEAVRIRTTKGKLKVTDGPFTETKEVIGGYFMLEAPSQDEAAAWMKRFLAAHGDEWTVECEIRQLGGYTKDMLG</sequence>
<proteinExistence type="inferred from homology"/>
<dbReference type="Pfam" id="PF03795">
    <property type="entry name" value="YCII"/>
    <property type="match status" value="1"/>
</dbReference>
<evidence type="ECO:0000313" key="4">
    <source>
        <dbReference type="Proteomes" id="UP001620408"/>
    </source>
</evidence>
<dbReference type="PANTHER" id="PTHR35174">
    <property type="entry name" value="BLL7171 PROTEIN-RELATED"/>
    <property type="match status" value="1"/>
</dbReference>
<accession>A0ABW8JZQ5</accession>